<feature type="binding site" evidence="3">
    <location>
        <position position="224"/>
    </location>
    <ligand>
        <name>substrate</name>
    </ligand>
</feature>
<feature type="active site" description="Proton acceptor" evidence="2">
    <location>
        <position position="278"/>
    </location>
</feature>
<dbReference type="InterPro" id="IPR010229">
    <property type="entry name" value="Pept_M38_dipep"/>
</dbReference>
<dbReference type="InterPro" id="IPR032466">
    <property type="entry name" value="Metal_Hydrolase"/>
</dbReference>
<dbReference type="SUPFAM" id="SSF51338">
    <property type="entry name" value="Composite domain of metallo-dependent hydrolases"/>
    <property type="match status" value="1"/>
</dbReference>
<dbReference type="GO" id="GO:0005737">
    <property type="term" value="C:cytoplasm"/>
    <property type="evidence" value="ECO:0007669"/>
    <property type="project" value="UniProtKB-SubCell"/>
</dbReference>
<dbReference type="PIRSF" id="PIRSF001238">
    <property type="entry name" value="IadA"/>
    <property type="match status" value="1"/>
</dbReference>
<gene>
    <name evidence="7" type="ORF">HMPREF3206_00349</name>
</gene>
<comment type="subcellular location">
    <subcellularLocation>
        <location evidence="1">Cytoplasm</location>
    </subcellularLocation>
</comment>
<dbReference type="Gene3D" id="2.30.40.10">
    <property type="entry name" value="Urease, subunit C, domain 1"/>
    <property type="match status" value="1"/>
</dbReference>
<feature type="binding site" evidence="4">
    <location>
        <position position="278"/>
    </location>
    <ligand>
        <name>Zn(2+)</name>
        <dbReference type="ChEBI" id="CHEBI:29105"/>
        <label>1</label>
        <note>catalytic</note>
    </ligand>
</feature>
<dbReference type="InterPro" id="IPR011059">
    <property type="entry name" value="Metal-dep_hydrolase_composite"/>
</dbReference>
<feature type="binding site" evidence="3">
    <location>
        <begin position="66"/>
        <end position="68"/>
    </location>
    <ligand>
        <name>substrate</name>
    </ligand>
</feature>
<feature type="binding site" evidence="4">
    <location>
        <position position="61"/>
    </location>
    <ligand>
        <name>Zn(2+)</name>
        <dbReference type="ChEBI" id="CHEBI:29105"/>
        <label>1</label>
        <note>catalytic</note>
    </ligand>
</feature>
<comment type="caution">
    <text evidence="7">The sequence shown here is derived from an EMBL/GenBank/DDBJ whole genome shotgun (WGS) entry which is preliminary data.</text>
</comment>
<dbReference type="GO" id="GO:0008237">
    <property type="term" value="F:metallopeptidase activity"/>
    <property type="evidence" value="ECO:0007669"/>
    <property type="project" value="UniProtKB-KW"/>
</dbReference>
<name>A0A133NJY7_9FUSO</name>
<dbReference type="PANTHER" id="PTHR11647:SF1">
    <property type="entry name" value="COLLAPSIN RESPONSE MEDIATOR PROTEIN"/>
    <property type="match status" value="1"/>
</dbReference>
<dbReference type="RefSeq" id="WP_060793385.1">
    <property type="nucleotide sequence ID" value="NZ_KQ956514.1"/>
</dbReference>
<dbReference type="GO" id="GO:0008798">
    <property type="term" value="F:beta-aspartyl-peptidase activity"/>
    <property type="evidence" value="ECO:0007669"/>
    <property type="project" value="InterPro"/>
</dbReference>
<feature type="binding site" evidence="4">
    <location>
        <position position="192"/>
    </location>
    <ligand>
        <name>Zn(2+)</name>
        <dbReference type="ChEBI" id="CHEBI:29105"/>
        <label>2</label>
        <note>catalytic</note>
    </ligand>
</feature>
<comment type="PTM">
    <text evidence="1">Carboxylation allows a single lysine to coordinate two zinc ions.</text>
</comment>
<proteinExistence type="inferred from homology"/>
<dbReference type="PANTHER" id="PTHR11647">
    <property type="entry name" value="HYDRANTOINASE/DIHYDROPYRIMIDINASE FAMILY MEMBER"/>
    <property type="match status" value="1"/>
</dbReference>
<feature type="binding site" evidence="4">
    <location>
        <position position="221"/>
    </location>
    <ligand>
        <name>Zn(2+)</name>
        <dbReference type="ChEBI" id="CHEBI:29105"/>
        <label>2</label>
        <note>catalytic</note>
    </ligand>
</feature>
<protein>
    <recommendedName>
        <fullName evidence="1">Isoaspartyl dipeptidase</fullName>
        <ecNumber evidence="1">3.4.19.-</ecNumber>
    </recommendedName>
</protein>
<keyword evidence="1 4" id="KW-0479">Metal-binding</keyword>
<keyword evidence="1" id="KW-0645">Protease</keyword>
<dbReference type="GO" id="GO:0016810">
    <property type="term" value="F:hydrolase activity, acting on carbon-nitrogen (but not peptide) bonds"/>
    <property type="evidence" value="ECO:0007669"/>
    <property type="project" value="InterPro"/>
</dbReference>
<keyword evidence="1" id="KW-0482">Metalloprotease</keyword>
<keyword evidence="1" id="KW-0378">Hydrolase</keyword>
<dbReference type="NCBIfam" id="TIGR01975">
    <property type="entry name" value="isoAsp_dipep"/>
    <property type="match status" value="1"/>
</dbReference>
<dbReference type="GO" id="GO:0006508">
    <property type="term" value="P:proteolysis"/>
    <property type="evidence" value="ECO:0007669"/>
    <property type="project" value="UniProtKB-KW"/>
</dbReference>
<dbReference type="Proteomes" id="UP000070617">
    <property type="component" value="Unassembled WGS sequence"/>
</dbReference>
<dbReference type="InterPro" id="IPR050378">
    <property type="entry name" value="Metallo-dep_Hydrolases_sf"/>
</dbReference>
<dbReference type="STRING" id="134605.HMPREF3206_00349"/>
<feature type="binding site" evidence="3">
    <location>
        <position position="282"/>
    </location>
    <ligand>
        <name>substrate</name>
    </ligand>
</feature>
<evidence type="ECO:0000256" key="2">
    <source>
        <dbReference type="PIRSR" id="PIRSR001238-1"/>
    </source>
</evidence>
<feature type="binding site" evidence="4">
    <location>
        <position position="59"/>
    </location>
    <ligand>
        <name>Zn(2+)</name>
        <dbReference type="ChEBI" id="CHEBI:29105"/>
        <label>1</label>
        <note>catalytic</note>
    </ligand>
</feature>
<evidence type="ECO:0000256" key="1">
    <source>
        <dbReference type="PIRNR" id="PIRNR001238"/>
    </source>
</evidence>
<reference evidence="8" key="1">
    <citation type="submission" date="2016-01" db="EMBL/GenBank/DDBJ databases">
        <authorList>
            <person name="Mitreva M."/>
            <person name="Pepin K.H."/>
            <person name="Mihindukulasuriya K.A."/>
            <person name="Fulton R."/>
            <person name="Fronick C."/>
            <person name="O'Laughlin M."/>
            <person name="Miner T."/>
            <person name="Herter B."/>
            <person name="Rosa B.A."/>
            <person name="Cordes M."/>
            <person name="Tomlinson C."/>
            <person name="Wollam A."/>
            <person name="Palsikar V.B."/>
            <person name="Mardis E.R."/>
            <person name="Wilson R.K."/>
        </authorList>
    </citation>
    <scope>NUCLEOTIDE SEQUENCE [LARGE SCALE GENOMIC DNA]</scope>
    <source>
        <strain evidence="8">CMW8396</strain>
    </source>
</reference>
<dbReference type="SUPFAM" id="SSF51556">
    <property type="entry name" value="Metallo-dependent hydrolases"/>
    <property type="match status" value="1"/>
</dbReference>
<feature type="binding site" evidence="3">
    <location>
        <position position="128"/>
    </location>
    <ligand>
        <name>substrate</name>
    </ligand>
</feature>
<comment type="cofactor">
    <cofactor evidence="1 4">
        <name>Zn(2+)</name>
        <dbReference type="ChEBI" id="CHEBI:29105"/>
    </cofactor>
    <text evidence="1 4">Binds 2 Zn(2+) ions per subunit.</text>
</comment>
<dbReference type="AlphaFoldDB" id="A0A133NJY7"/>
<feature type="binding site" description="via carbamate group" evidence="4">
    <location>
        <position position="153"/>
    </location>
    <ligand>
        <name>Zn(2+)</name>
        <dbReference type="ChEBI" id="CHEBI:29105"/>
        <label>1</label>
        <note>catalytic</note>
    </ligand>
</feature>
<dbReference type="EC" id="3.4.19.-" evidence="1"/>
<feature type="binding site" evidence="3">
    <location>
        <position position="97"/>
    </location>
    <ligand>
        <name>substrate</name>
    </ligand>
</feature>
<keyword evidence="1 4" id="KW-0862">Zinc</keyword>
<organism evidence="7 8">
    <name type="scientific">Fusobacterium equinum</name>
    <dbReference type="NCBI Taxonomy" id="134605"/>
    <lineage>
        <taxon>Bacteria</taxon>
        <taxon>Fusobacteriati</taxon>
        <taxon>Fusobacteriota</taxon>
        <taxon>Fusobacteriia</taxon>
        <taxon>Fusobacteriales</taxon>
        <taxon>Fusobacteriaceae</taxon>
        <taxon>Fusobacterium</taxon>
    </lineage>
</organism>
<dbReference type="EMBL" id="LRPX01000008">
    <property type="protein sequence ID" value="KXA16581.1"/>
    <property type="molecule type" value="Genomic_DNA"/>
</dbReference>
<feature type="modified residue" description="N6-carboxylysine" evidence="5">
    <location>
        <position position="153"/>
    </location>
</feature>
<feature type="binding site" evidence="3">
    <location>
        <position position="160"/>
    </location>
    <ligand>
        <name>substrate</name>
    </ligand>
</feature>
<comment type="similarity">
    <text evidence="1">Belongs to the peptidase M38 family.</text>
</comment>
<evidence type="ECO:0000259" key="6">
    <source>
        <dbReference type="Pfam" id="PF01979"/>
    </source>
</evidence>
<evidence type="ECO:0000313" key="8">
    <source>
        <dbReference type="Proteomes" id="UP000070617"/>
    </source>
</evidence>
<dbReference type="InterPro" id="IPR006680">
    <property type="entry name" value="Amidohydro-rel"/>
</dbReference>
<dbReference type="PATRIC" id="fig|134605.3.peg.350"/>
<dbReference type="GO" id="GO:0046872">
    <property type="term" value="F:metal ion binding"/>
    <property type="evidence" value="ECO:0007669"/>
    <property type="project" value="UniProtKB-KW"/>
</dbReference>
<comment type="function">
    <text evidence="1">Catalyzes the hydrolytic cleavage of a subset of L-isoaspartyl (L-beta-aspartyl) dipeptides. Used to degrade proteins damaged by L-isoaspartyl residues formation.</text>
</comment>
<evidence type="ECO:0000256" key="5">
    <source>
        <dbReference type="PIRSR" id="PIRSR001238-50"/>
    </source>
</evidence>
<feature type="binding site" description="via carbamate group" evidence="4">
    <location>
        <position position="153"/>
    </location>
    <ligand>
        <name>Zn(2+)</name>
        <dbReference type="ChEBI" id="CHEBI:29105"/>
        <label>2</label>
        <note>catalytic</note>
    </ligand>
</feature>
<accession>A0A133NJY7</accession>
<feature type="domain" description="Amidohydrolase-related" evidence="6">
    <location>
        <begin position="272"/>
        <end position="355"/>
    </location>
</feature>
<evidence type="ECO:0000313" key="7">
    <source>
        <dbReference type="EMBL" id="KXA16581.1"/>
    </source>
</evidence>
<evidence type="ECO:0000256" key="4">
    <source>
        <dbReference type="PIRSR" id="PIRSR001238-3"/>
    </source>
</evidence>
<comment type="PTM">
    <text evidence="5">Carbamylation allows a single lysine to coordinate two zinc ions.</text>
</comment>
<dbReference type="Pfam" id="PF01979">
    <property type="entry name" value="Amidohydro_1"/>
    <property type="match status" value="1"/>
</dbReference>
<evidence type="ECO:0000256" key="3">
    <source>
        <dbReference type="PIRSR" id="PIRSR001238-2"/>
    </source>
</evidence>
<sequence>MILIKNIDVYSPAFLGKRDVLISGNQIEKIAEKIECGNIEVEVFDGSGKKLVPGFIDQHVHLIGGGGEGGFHTRTPETPFSKLIEGGITTVVGVLGTDSTTRSIENLLAKVKALKNEGITAYMTTGAYSVPSPTLTGSVEKDITFIEEMVGVKIAISDHRASYVDTPILEQIASQVRRAGMFSGKHGMVVMHMGDGREILNSVWNLLQHSEIPIHHFLPTHVNRKKEVWEDSLEFLKQGAYIDLTSSFEEDDFLSASQGIDFLKKNGYDLSRVTISSDGYGSAPVFDEGGRLVKITYSPVNTNYQEIKKLVQKYHFSLEEALTFTTKNPAMEFGWYPKKGSIQEKSDADFLILDENLSIFGVFALGEICMWEYEIRKKGTYEE</sequence>
<keyword evidence="8" id="KW-1185">Reference proteome</keyword>
<dbReference type="Gene3D" id="3.20.20.140">
    <property type="entry name" value="Metal-dependent hydrolases"/>
    <property type="match status" value="1"/>
</dbReference>